<dbReference type="EMBL" id="FNNQ01000023">
    <property type="protein sequence ID" value="SDX54639.1"/>
    <property type="molecule type" value="Genomic_DNA"/>
</dbReference>
<dbReference type="Proteomes" id="UP000198534">
    <property type="component" value="Unassembled WGS sequence"/>
</dbReference>
<dbReference type="EMBL" id="FNNQ01000034">
    <property type="protein sequence ID" value="SDX59923.1"/>
    <property type="molecule type" value="Genomic_DNA"/>
</dbReference>
<keyword evidence="3" id="KW-1185">Reference proteome</keyword>
<reference evidence="1 3" key="1">
    <citation type="submission" date="2016-10" db="EMBL/GenBank/DDBJ databases">
        <authorList>
            <person name="de Groot N.N."/>
        </authorList>
    </citation>
    <scope>NUCLEOTIDE SEQUENCE [LARGE SCALE GENOMIC DNA]</scope>
    <source>
        <strain evidence="1 3">DSM 45610</strain>
    </source>
</reference>
<evidence type="ECO:0000313" key="1">
    <source>
        <dbReference type="EMBL" id="SDX54639.1"/>
    </source>
</evidence>
<evidence type="ECO:0000313" key="2">
    <source>
        <dbReference type="EMBL" id="SDX59923.1"/>
    </source>
</evidence>
<protein>
    <submittedName>
        <fullName evidence="1">Uncharacterized protein</fullName>
    </submittedName>
</protein>
<evidence type="ECO:0000313" key="3">
    <source>
        <dbReference type="Proteomes" id="UP000198534"/>
    </source>
</evidence>
<accession>A0A1H3CMH5</accession>
<gene>
    <name evidence="1" type="ORF">SAMN05444487_12324</name>
    <name evidence="2" type="ORF">SAMN05444487_1346</name>
</gene>
<sequence length="29" mass="3194">APALGGLANPKYKYNDKEMYFPLTPGSHL</sequence>
<dbReference type="AlphaFoldDB" id="A0A1H3CMH5"/>
<name>A0A1H3CMH5_9BACL</name>
<proteinExistence type="predicted"/>
<organism evidence="1 3">
    <name type="scientific">Marininema mesophilum</name>
    <dbReference type="NCBI Taxonomy" id="1048340"/>
    <lineage>
        <taxon>Bacteria</taxon>
        <taxon>Bacillati</taxon>
        <taxon>Bacillota</taxon>
        <taxon>Bacilli</taxon>
        <taxon>Bacillales</taxon>
        <taxon>Thermoactinomycetaceae</taxon>
        <taxon>Marininema</taxon>
    </lineage>
</organism>
<feature type="non-terminal residue" evidence="1">
    <location>
        <position position="1"/>
    </location>
</feature>